<organism evidence="4 5">
    <name type="scientific">Cordyceps javanica</name>
    <dbReference type="NCBI Taxonomy" id="43265"/>
    <lineage>
        <taxon>Eukaryota</taxon>
        <taxon>Fungi</taxon>
        <taxon>Dikarya</taxon>
        <taxon>Ascomycota</taxon>
        <taxon>Pezizomycotina</taxon>
        <taxon>Sordariomycetes</taxon>
        <taxon>Hypocreomycetidae</taxon>
        <taxon>Hypocreales</taxon>
        <taxon>Cordycipitaceae</taxon>
        <taxon>Cordyceps</taxon>
    </lineage>
</organism>
<dbReference type="SUPFAM" id="SSF53335">
    <property type="entry name" value="S-adenosyl-L-methionine-dependent methyltransferases"/>
    <property type="match status" value="1"/>
</dbReference>
<keyword evidence="1 4" id="KW-0489">Methyltransferase</keyword>
<reference evidence="4 5" key="1">
    <citation type="journal article" date="2019" name="Appl. Microbiol. Biotechnol.">
        <title>Genome sequence of Isaria javanica and comparative genome analysis insights into family S53 peptidase evolution in fungal entomopathogens.</title>
        <authorList>
            <person name="Lin R."/>
            <person name="Zhang X."/>
            <person name="Xin B."/>
            <person name="Zou M."/>
            <person name="Gao Y."/>
            <person name="Qin F."/>
            <person name="Hu Q."/>
            <person name="Xie B."/>
            <person name="Cheng X."/>
        </authorList>
    </citation>
    <scope>NUCLEOTIDE SEQUENCE [LARGE SCALE GENOMIC DNA]</scope>
    <source>
        <strain evidence="4 5">IJ1G</strain>
    </source>
</reference>
<dbReference type="GO" id="GO:0008168">
    <property type="term" value="F:methyltransferase activity"/>
    <property type="evidence" value="ECO:0007669"/>
    <property type="project" value="UniProtKB-KW"/>
</dbReference>
<sequence length="466" mass="52140">MTSAKHTVKPSPAALGPEPAEETWEQKDLRFRKLYSNPPDFKQIATLDSDFAEVVQGRELDFKDPKAVMQLSKTLLRHDFGLSLDLPNDRLCPPIPNRHNYILWLKDLLDSTTYDGPGSKLVGIDIGTGASCIYPMLGCTQRPWSFIAADIDDESLAWAKKNIERNHLQSRIKLVKSKPDGPIIPIESSPEGEAAFVMTNPPFYRSAEEMNERAAEKSLPPLTACTGAPVEMVTDGGEVAFVGRILDESLVLRARIQWYTAMFGFLSSVSALVQRLRDHGIGNYAVTEFVQGKKTKRWAVAWSFRPMRPPQKIARGTTVGALKGSLPAHTEMTVAELAGFDAISTFASGVEEAISSLESTRWDWDKQKLEGVLRVGDKVWTRAWRRQKQRSMDTSPEARDRRREDLGFGIYINVNLDGVVVRCRWIEGQDESAFISFAGYLKTTVKNIYDGLDKTPKSKQGKEEKS</sequence>
<accession>A0A545UMG5</accession>
<dbReference type="GO" id="GO:0005634">
    <property type="term" value="C:nucleus"/>
    <property type="evidence" value="ECO:0007669"/>
    <property type="project" value="TreeGrafter"/>
</dbReference>
<dbReference type="OrthoDB" id="514248at2759"/>
<dbReference type="InterPro" id="IPR010286">
    <property type="entry name" value="METTL16/RlmF"/>
</dbReference>
<dbReference type="AlphaFoldDB" id="A0A545UMG5"/>
<keyword evidence="5" id="KW-1185">Reference proteome</keyword>
<dbReference type="Pfam" id="PF05971">
    <property type="entry name" value="Methyltransf_10"/>
    <property type="match status" value="1"/>
</dbReference>
<evidence type="ECO:0000256" key="2">
    <source>
        <dbReference type="ARBA" id="ARBA00022679"/>
    </source>
</evidence>
<dbReference type="Gene3D" id="3.40.50.150">
    <property type="entry name" value="Vaccinia Virus protein VP39"/>
    <property type="match status" value="1"/>
</dbReference>
<evidence type="ECO:0000313" key="4">
    <source>
        <dbReference type="EMBL" id="TQV90647.1"/>
    </source>
</evidence>
<dbReference type="STRING" id="43265.A0A545UMG5"/>
<dbReference type="PANTHER" id="PTHR13393">
    <property type="entry name" value="SAM-DEPENDENT METHYLTRANSFERASE"/>
    <property type="match status" value="1"/>
</dbReference>
<evidence type="ECO:0000256" key="3">
    <source>
        <dbReference type="SAM" id="MobiDB-lite"/>
    </source>
</evidence>
<dbReference type="EMBL" id="SPUK01000024">
    <property type="protein sequence ID" value="TQV90647.1"/>
    <property type="molecule type" value="Genomic_DNA"/>
</dbReference>
<proteinExistence type="predicted"/>
<protein>
    <submittedName>
        <fullName evidence="4">S-adenosyl-L-methionine dependent methyltransferase, predicted</fullName>
    </submittedName>
</protein>
<dbReference type="InterPro" id="IPR029063">
    <property type="entry name" value="SAM-dependent_MTases_sf"/>
</dbReference>
<dbReference type="GO" id="GO:0070475">
    <property type="term" value="P:rRNA base methylation"/>
    <property type="evidence" value="ECO:0007669"/>
    <property type="project" value="TreeGrafter"/>
</dbReference>
<dbReference type="PANTHER" id="PTHR13393:SF0">
    <property type="entry name" value="RNA N6-ADENOSINE-METHYLTRANSFERASE METTL16"/>
    <property type="match status" value="1"/>
</dbReference>
<keyword evidence="2 4" id="KW-0808">Transferase</keyword>
<evidence type="ECO:0000313" key="5">
    <source>
        <dbReference type="Proteomes" id="UP000315783"/>
    </source>
</evidence>
<name>A0A545UMG5_9HYPO</name>
<gene>
    <name evidence="4" type="ORF">IF1G_10599</name>
</gene>
<feature type="region of interest" description="Disordered" evidence="3">
    <location>
        <begin position="1"/>
        <end position="22"/>
    </location>
</feature>
<comment type="caution">
    <text evidence="4">The sequence shown here is derived from an EMBL/GenBank/DDBJ whole genome shotgun (WGS) entry which is preliminary data.</text>
</comment>
<dbReference type="Proteomes" id="UP000315783">
    <property type="component" value="Unassembled WGS sequence"/>
</dbReference>
<evidence type="ECO:0000256" key="1">
    <source>
        <dbReference type="ARBA" id="ARBA00022603"/>
    </source>
</evidence>